<dbReference type="InterPro" id="IPR013155">
    <property type="entry name" value="M/V/L/I-tRNA-synth_anticd-bd"/>
</dbReference>
<proteinExistence type="inferred from homology"/>
<dbReference type="InterPro" id="IPR004493">
    <property type="entry name" value="Leu-tRNA-synth_Ia_arc/euk"/>
</dbReference>
<dbReference type="Gene3D" id="3.30.2320.20">
    <property type="entry name" value="Class I aminoacyl-tRNA synthetases (RS)"/>
    <property type="match status" value="1"/>
</dbReference>
<dbReference type="PANTHER" id="PTHR45794">
    <property type="entry name" value="LEUCYL-TRNA SYNTHETASE"/>
    <property type="match status" value="1"/>
</dbReference>
<dbReference type="Gene3D" id="1.10.10.720">
    <property type="entry name" value="leucyl-tRNA synthetase"/>
    <property type="match status" value="1"/>
</dbReference>
<comment type="caution">
    <text evidence="8">The sequence shown here is derived from an EMBL/GenBank/DDBJ whole genome shotgun (WGS) entry which is preliminary data.</text>
</comment>
<comment type="similarity">
    <text evidence="1">Belongs to the class-I aminoacyl-tRNA synthetase family.</text>
</comment>
<keyword evidence="3" id="KW-0547">Nucleotide-binding</keyword>
<dbReference type="GO" id="GO:0005524">
    <property type="term" value="F:ATP binding"/>
    <property type="evidence" value="ECO:0007669"/>
    <property type="project" value="UniProtKB-KW"/>
</dbReference>
<dbReference type="GO" id="GO:0006429">
    <property type="term" value="P:leucyl-tRNA aminoacylation"/>
    <property type="evidence" value="ECO:0007669"/>
    <property type="project" value="InterPro"/>
</dbReference>
<evidence type="ECO:0000259" key="7">
    <source>
        <dbReference type="Pfam" id="PF08264"/>
    </source>
</evidence>
<organism evidence="8">
    <name type="scientific">marine sediment metagenome</name>
    <dbReference type="NCBI Taxonomy" id="412755"/>
    <lineage>
        <taxon>unclassified sequences</taxon>
        <taxon>metagenomes</taxon>
        <taxon>ecological metagenomes</taxon>
    </lineage>
</organism>
<evidence type="ECO:0000256" key="1">
    <source>
        <dbReference type="ARBA" id="ARBA00005594"/>
    </source>
</evidence>
<dbReference type="SUPFAM" id="SSF47323">
    <property type="entry name" value="Anticodon-binding domain of a subclass of class I aminoacyl-tRNA synthetases"/>
    <property type="match status" value="1"/>
</dbReference>
<dbReference type="Gene3D" id="1.10.730.10">
    <property type="entry name" value="Isoleucyl-tRNA Synthetase, Domain 1"/>
    <property type="match status" value="1"/>
</dbReference>
<keyword evidence="4" id="KW-0067">ATP-binding</keyword>
<feature type="non-terminal residue" evidence="8">
    <location>
        <position position="1"/>
    </location>
</feature>
<protein>
    <recommendedName>
        <fullName evidence="7">Methionyl/Valyl/Leucyl/Isoleucyl-tRNA synthetase anticodon-binding domain-containing protein</fullName>
    </recommendedName>
</protein>
<evidence type="ECO:0000256" key="6">
    <source>
        <dbReference type="ARBA" id="ARBA00023146"/>
    </source>
</evidence>
<reference evidence="8" key="1">
    <citation type="journal article" date="2014" name="Front. Microbiol.">
        <title>High frequency of phylogenetically diverse reductive dehalogenase-homologous genes in deep subseafloor sedimentary metagenomes.</title>
        <authorList>
            <person name="Kawai M."/>
            <person name="Futagami T."/>
            <person name="Toyoda A."/>
            <person name="Takaki Y."/>
            <person name="Nishi S."/>
            <person name="Hori S."/>
            <person name="Arai W."/>
            <person name="Tsubouchi T."/>
            <person name="Morono Y."/>
            <person name="Uchiyama I."/>
            <person name="Ito T."/>
            <person name="Fujiyama A."/>
            <person name="Inagaki F."/>
            <person name="Takami H."/>
        </authorList>
    </citation>
    <scope>NUCLEOTIDE SEQUENCE</scope>
    <source>
        <strain evidence="8">Expedition CK06-06</strain>
    </source>
</reference>
<feature type="domain" description="Methionyl/Valyl/Leucyl/Isoleucyl-tRNA synthetase anticodon-binding" evidence="7">
    <location>
        <begin position="38"/>
        <end position="162"/>
    </location>
</feature>
<keyword evidence="5" id="KW-0648">Protein biosynthesis</keyword>
<dbReference type="PANTHER" id="PTHR45794:SF1">
    <property type="entry name" value="LEUCINE--TRNA LIGASE, CYTOPLASMIC"/>
    <property type="match status" value="1"/>
</dbReference>
<dbReference type="InterPro" id="IPR009080">
    <property type="entry name" value="tRNAsynth_Ia_anticodon-bd"/>
</dbReference>
<evidence type="ECO:0000256" key="3">
    <source>
        <dbReference type="ARBA" id="ARBA00022741"/>
    </source>
</evidence>
<gene>
    <name evidence="8" type="ORF">S01H4_49859</name>
</gene>
<dbReference type="Pfam" id="PF08264">
    <property type="entry name" value="Anticodon_1"/>
    <property type="match status" value="1"/>
</dbReference>
<keyword evidence="6" id="KW-0030">Aminoacyl-tRNA synthetase</keyword>
<sequence>WSDESVDYAYRFIKNTFTILTDPPKIIRKHLTIRDTLIQYYLNKIIKDFTDNMQNLAIRNAVNNLIQFASELGKYKAEGIKEEIYEECRENLIILLHPIAPHMTEELWETIGKKGYLSLNPWSDYKKDLLTEESDYKWKLMNNILDDINNIKLAMRKEKLNSISIIIAYEWKLKLYNTIMSLLEETKNQGEIMKKLMKNDDFKKYSKQIGKILSRILKNVGKFPKFSLSPDKEYEFFDEIKPIIEIKYNCKVKVIFEKDSSEQKASQALPSKP</sequence>
<dbReference type="AlphaFoldDB" id="X1C418"/>
<evidence type="ECO:0000256" key="5">
    <source>
        <dbReference type="ARBA" id="ARBA00022917"/>
    </source>
</evidence>
<dbReference type="EMBL" id="BART01028247">
    <property type="protein sequence ID" value="GAH02821.1"/>
    <property type="molecule type" value="Genomic_DNA"/>
</dbReference>
<keyword evidence="2" id="KW-0436">Ligase</keyword>
<evidence type="ECO:0000256" key="4">
    <source>
        <dbReference type="ARBA" id="ARBA00022840"/>
    </source>
</evidence>
<accession>X1C418</accession>
<evidence type="ECO:0000256" key="2">
    <source>
        <dbReference type="ARBA" id="ARBA00022598"/>
    </source>
</evidence>
<name>X1C418_9ZZZZ</name>
<feature type="non-terminal residue" evidence="8">
    <location>
        <position position="273"/>
    </location>
</feature>
<evidence type="ECO:0000313" key="8">
    <source>
        <dbReference type="EMBL" id="GAH02821.1"/>
    </source>
</evidence>
<dbReference type="GO" id="GO:0004823">
    <property type="term" value="F:leucine-tRNA ligase activity"/>
    <property type="evidence" value="ECO:0007669"/>
    <property type="project" value="InterPro"/>
</dbReference>